<dbReference type="SMART" id="SM00487">
    <property type="entry name" value="DEXDc"/>
    <property type="match status" value="1"/>
</dbReference>
<dbReference type="GO" id="GO:0004386">
    <property type="term" value="F:helicase activity"/>
    <property type="evidence" value="ECO:0007669"/>
    <property type="project" value="UniProtKB-KW"/>
</dbReference>
<dbReference type="Pfam" id="PF00271">
    <property type="entry name" value="Helicase_C"/>
    <property type="match status" value="1"/>
</dbReference>
<dbReference type="SMART" id="SM00490">
    <property type="entry name" value="HELICc"/>
    <property type="match status" value="1"/>
</dbReference>
<keyword evidence="3 8" id="KW-0347">Helicase</keyword>
<keyword evidence="2" id="KW-0378">Hydrolase</keyword>
<evidence type="ECO:0000259" key="7">
    <source>
        <dbReference type="PROSITE" id="PS51194"/>
    </source>
</evidence>
<dbReference type="GO" id="GO:0005524">
    <property type="term" value="F:ATP binding"/>
    <property type="evidence" value="ECO:0007669"/>
    <property type="project" value="InterPro"/>
</dbReference>
<keyword evidence="4" id="KW-0067">ATP-binding</keyword>
<dbReference type="InterPro" id="IPR006935">
    <property type="entry name" value="Helicase/UvrB_N"/>
</dbReference>
<dbReference type="Gene3D" id="3.40.50.300">
    <property type="entry name" value="P-loop containing nucleotide triphosphate hydrolases"/>
    <property type="match status" value="1"/>
</dbReference>
<dbReference type="SUPFAM" id="SSF52540">
    <property type="entry name" value="P-loop containing nucleoside triphosphate hydrolases"/>
    <property type="match status" value="2"/>
</dbReference>
<dbReference type="AlphaFoldDB" id="A0A345NKE3"/>
<gene>
    <name evidence="8" type="ORF">DV701_04575</name>
</gene>
<sequence>MADQQGLVPGALVAGIVDGETVRVLAVRHAGESALVSYERGSGGRGSAFLTREQAAAVAPVRRAATWGASWSDFRLGLLALMLTAAPHEGRLLAVSSSNIAPLPHQVQAVYQEMLPHEPLRFLLADDPGAGKTIMTGLYLKETLALQRAGRVLIVAPGSLTEQWVEEMWTKFGLAFVELGMEHLDRGDPARPTVAPAGPLVVARVDQLARNGDLREAVLTTGFDVVVVDEAHKMSARDWGSKTFFSKRYQLGQDLAAVAEHLLLLTATPHNGKSSDFQHFMRLLEVELDPDRPVLDQAPVRRLVKEQLVHADGTPLFPPRVASTLTYTMAGAERVLYDAVTEYVADEMNKVMDDTVRRHVGFAMMVLQRRLASSPEAILRSLGRRLDLLRTQLELAQEAEEDLGRLLAATLGGGAVGERDEDEDVDDDARSDATSARTPAELQGEILVLEGLVARARHVRQEGVDRKWDALAGLLTSPDMTDERGFRRKIIVFTEHRDTLDYLEERLGEILRPGERVAVISGLTARHDRRQAQHDFTHDPACSVLLATDAAGEGVNLQVANLMVNYDIPWNPNRLEQRFGRIHRIGQERTCHLWNLVAADTREGAVFETLLDKLQVQRDALGDRVFDVLGDVLSGADLSRILTQAVRGTSGGDGLDVLSDRLDRGLAEEVQRRAASTTEFTQEDLELIQRKLAWARAFDPQASTVPEFARRALRRYGAEVYETEVGVWSVPYVPAVLAESPGVERQYRRLHLDKAGLDADEAGASQFLAPGHPLLTALTQRVLAELCEPLRDGVALEDPSSVDDYLLVTTVEHGFPKTWRHARDGRREEAAVDAALRLHPSRGRNEAWASELAAACEAALQAASAQTVMVVAVRGTADRAFEVRRRKAAAKVLKRVPVTGTVVEGRPGDPFDLAVEVGPDVRFWTFRPEDWADGALTDPVLTAQPAAAHHARILPEED</sequence>
<dbReference type="InterPro" id="IPR038718">
    <property type="entry name" value="SNF2-like_sf"/>
</dbReference>
<dbReference type="EMBL" id="CP031229">
    <property type="protein sequence ID" value="AXH95501.1"/>
    <property type="molecule type" value="Genomic_DNA"/>
</dbReference>
<dbReference type="KEGG" id="orn:DV701_04575"/>
<dbReference type="GO" id="GO:0003677">
    <property type="term" value="F:DNA binding"/>
    <property type="evidence" value="ECO:0007669"/>
    <property type="project" value="InterPro"/>
</dbReference>
<evidence type="ECO:0000313" key="8">
    <source>
        <dbReference type="EMBL" id="AXH95501.1"/>
    </source>
</evidence>
<dbReference type="PANTHER" id="PTHR45766:SF6">
    <property type="entry name" value="SWI_SNF-RELATED MATRIX-ASSOCIATED ACTIN-DEPENDENT REGULATOR OF CHROMATIN SUBFAMILY A-LIKE PROTEIN 1"/>
    <property type="match status" value="1"/>
</dbReference>
<dbReference type="PROSITE" id="PS51194">
    <property type="entry name" value="HELICASE_CTER"/>
    <property type="match status" value="1"/>
</dbReference>
<dbReference type="InterPro" id="IPR049730">
    <property type="entry name" value="SNF2/RAD54-like_C"/>
</dbReference>
<evidence type="ECO:0000256" key="3">
    <source>
        <dbReference type="ARBA" id="ARBA00022806"/>
    </source>
</evidence>
<protein>
    <submittedName>
        <fullName evidence="8">Helicase</fullName>
    </submittedName>
</protein>
<evidence type="ECO:0000256" key="2">
    <source>
        <dbReference type="ARBA" id="ARBA00022801"/>
    </source>
</evidence>
<name>A0A345NKE3_9MICO</name>
<dbReference type="InterPro" id="IPR001650">
    <property type="entry name" value="Helicase_C-like"/>
</dbReference>
<dbReference type="CDD" id="cd18793">
    <property type="entry name" value="SF2_C_SNF"/>
    <property type="match status" value="1"/>
</dbReference>
<evidence type="ECO:0000256" key="1">
    <source>
        <dbReference type="ARBA" id="ARBA00022741"/>
    </source>
</evidence>
<dbReference type="GO" id="GO:0016787">
    <property type="term" value="F:hydrolase activity"/>
    <property type="evidence" value="ECO:0007669"/>
    <property type="project" value="UniProtKB-KW"/>
</dbReference>
<keyword evidence="1" id="KW-0547">Nucleotide-binding</keyword>
<feature type="compositionally biased region" description="Acidic residues" evidence="5">
    <location>
        <begin position="419"/>
        <end position="429"/>
    </location>
</feature>
<evidence type="ECO:0000256" key="4">
    <source>
        <dbReference type="ARBA" id="ARBA00022840"/>
    </source>
</evidence>
<dbReference type="CDD" id="cd18011">
    <property type="entry name" value="DEXDc_RapA"/>
    <property type="match status" value="1"/>
</dbReference>
<dbReference type="Proteomes" id="UP000253790">
    <property type="component" value="Chromosome"/>
</dbReference>
<dbReference type="InterPro" id="IPR057342">
    <property type="entry name" value="DEXDc_RapA"/>
</dbReference>
<dbReference type="Gene3D" id="3.40.50.10810">
    <property type="entry name" value="Tandem AAA-ATPase domain"/>
    <property type="match status" value="1"/>
</dbReference>
<keyword evidence="9" id="KW-1185">Reference proteome</keyword>
<evidence type="ECO:0000259" key="6">
    <source>
        <dbReference type="PROSITE" id="PS51192"/>
    </source>
</evidence>
<evidence type="ECO:0000313" key="9">
    <source>
        <dbReference type="Proteomes" id="UP000253790"/>
    </source>
</evidence>
<dbReference type="InterPro" id="IPR027417">
    <property type="entry name" value="P-loop_NTPase"/>
</dbReference>
<feature type="region of interest" description="Disordered" evidence="5">
    <location>
        <begin position="414"/>
        <end position="437"/>
    </location>
</feature>
<feature type="domain" description="Helicase C-terminal" evidence="7">
    <location>
        <begin position="479"/>
        <end position="633"/>
    </location>
</feature>
<dbReference type="PROSITE" id="PS51192">
    <property type="entry name" value="HELICASE_ATP_BIND_1"/>
    <property type="match status" value="1"/>
</dbReference>
<feature type="domain" description="Helicase ATP-binding" evidence="6">
    <location>
        <begin position="113"/>
        <end position="287"/>
    </location>
</feature>
<reference evidence="8 9" key="1">
    <citation type="submission" date="2018-07" db="EMBL/GenBank/DDBJ databases">
        <title>Complete genome sequencing of Ornithinimicrobium sp. AMA3305.</title>
        <authorList>
            <person name="Bae J.-W."/>
        </authorList>
    </citation>
    <scope>NUCLEOTIDE SEQUENCE [LARGE SCALE GENOMIC DNA]</scope>
    <source>
        <strain evidence="8 9">AMA3305</strain>
    </source>
</reference>
<proteinExistence type="predicted"/>
<organism evidence="8 9">
    <name type="scientific">Ornithinimicrobium avium</name>
    <dbReference type="NCBI Taxonomy" id="2283195"/>
    <lineage>
        <taxon>Bacteria</taxon>
        <taxon>Bacillati</taxon>
        <taxon>Actinomycetota</taxon>
        <taxon>Actinomycetes</taxon>
        <taxon>Micrococcales</taxon>
        <taxon>Ornithinimicrobiaceae</taxon>
        <taxon>Ornithinimicrobium</taxon>
    </lineage>
</organism>
<dbReference type="OrthoDB" id="9814088at2"/>
<accession>A0A345NKE3</accession>
<dbReference type="PANTHER" id="PTHR45766">
    <property type="entry name" value="DNA ANNEALING HELICASE AND ENDONUCLEASE ZRANB3 FAMILY MEMBER"/>
    <property type="match status" value="1"/>
</dbReference>
<dbReference type="InterPro" id="IPR014001">
    <property type="entry name" value="Helicase_ATP-bd"/>
</dbReference>
<dbReference type="Pfam" id="PF04851">
    <property type="entry name" value="ResIII"/>
    <property type="match status" value="1"/>
</dbReference>
<evidence type="ECO:0000256" key="5">
    <source>
        <dbReference type="SAM" id="MobiDB-lite"/>
    </source>
</evidence>